<dbReference type="SUPFAM" id="SSF82199">
    <property type="entry name" value="SET domain"/>
    <property type="match status" value="1"/>
</dbReference>
<dbReference type="AlphaFoldDB" id="A0AAQ6ISZ2"/>
<feature type="compositionally biased region" description="Low complexity" evidence="1">
    <location>
        <begin position="804"/>
        <end position="816"/>
    </location>
</feature>
<evidence type="ECO:0000313" key="4">
    <source>
        <dbReference type="Proteomes" id="UP000265040"/>
    </source>
</evidence>
<reference evidence="3 4" key="1">
    <citation type="submission" date="2021-04" db="EMBL/GenBank/DDBJ databases">
        <authorList>
            <consortium name="Wellcome Sanger Institute Data Sharing"/>
        </authorList>
    </citation>
    <scope>NUCLEOTIDE SEQUENCE [LARGE SCALE GENOMIC DNA]</scope>
</reference>
<dbReference type="SMART" id="SM00317">
    <property type="entry name" value="SET"/>
    <property type="match status" value="1"/>
</dbReference>
<feature type="compositionally biased region" description="Polar residues" evidence="1">
    <location>
        <begin position="161"/>
        <end position="176"/>
    </location>
</feature>
<evidence type="ECO:0000313" key="3">
    <source>
        <dbReference type="Ensembl" id="ENSATEP00000078116.1"/>
    </source>
</evidence>
<keyword evidence="4" id="KW-1185">Reference proteome</keyword>
<dbReference type="InterPro" id="IPR001214">
    <property type="entry name" value="SET_dom"/>
</dbReference>
<dbReference type="Gene3D" id="2.170.270.10">
    <property type="entry name" value="SET domain"/>
    <property type="match status" value="1"/>
</dbReference>
<dbReference type="Pfam" id="PF00856">
    <property type="entry name" value="SET"/>
    <property type="match status" value="1"/>
</dbReference>
<evidence type="ECO:0000259" key="2">
    <source>
        <dbReference type="PROSITE" id="PS50280"/>
    </source>
</evidence>
<organism evidence="3 4">
    <name type="scientific">Anabas testudineus</name>
    <name type="common">Climbing perch</name>
    <name type="synonym">Anthias testudineus</name>
    <dbReference type="NCBI Taxonomy" id="64144"/>
    <lineage>
        <taxon>Eukaryota</taxon>
        <taxon>Metazoa</taxon>
        <taxon>Chordata</taxon>
        <taxon>Craniata</taxon>
        <taxon>Vertebrata</taxon>
        <taxon>Euteleostomi</taxon>
        <taxon>Actinopterygii</taxon>
        <taxon>Neopterygii</taxon>
        <taxon>Teleostei</taxon>
        <taxon>Neoteleostei</taxon>
        <taxon>Acanthomorphata</taxon>
        <taxon>Anabantaria</taxon>
        <taxon>Anabantiformes</taxon>
        <taxon>Anabantoidei</taxon>
        <taxon>Anabantidae</taxon>
        <taxon>Anabas</taxon>
    </lineage>
</organism>
<sequence>MEKQKSQLAPEQDALEHIVACRDKPFLEERFIDSFKERGVFTHETIKPSMFVVEYRGKIFGHKNTRPRRKCGDTLTNYVYEFSWKGARWCIDASKEDKTLGRLVNDDHINPNCEMKRIEYEGTPHLCLFAVREIYPGEEITYNYGDSSYPWRSKAFCEGSSASNTDLHTTSSTPTNKKFEEASSNEGSCSDDDDDELPDSGSNSGSDGDYKPDEKVLGSDEESSDDDNLANEDTEKPEPSSYSRRNYCYVCGKGMTKIARHLFIHADEEPDITKVLALPKKSKERKRLLNDLRNRGNYKHNQEVLRTNSGDLKPKRHPKNSSLNGKTYVHCLHCKGMFCRKEIWRHMARCPKKNADSAKPGKARESESDLSESLWYEKYPSEMQKMLLKMKQDEIAFAVNNDHLLIQWAQYLVGKYADNRKMHQYFSKKLRQMGRLLLTLYEKSIFSFEDALKPQNFYKVVEAVRHNAGFDEKKKSYKNPSIALKLVQSLKQIANVVLKGSDNGEEMVRSTKKFLTMCAEEWCDLVSHNAHTSKYKRQINRPSTIPFTHDVQAFYKHLETISASATETMKKYESPQVYNALCRVTLAQVSVLNKGTPEVSKVTLKSFQEREETTQVLSKHFIRINIPSKTGQNVAVLLTSELVNAITLLVSKRKSCGVHKDNLFLFAKPDGSASSFYYGGGCLKSFSNLCHAKNPEYLRSTYFQKHITRVFQILNLENDELDHLSKLLGLTIRTERDYYRLPEAAEELAKIAKLLLAMEKGSFERVKGNSLDEIEIEDQLEPDVEQVYSKYCDAEEDKESDALPQQSDDVDQQVSHPDPEQDALEHIKASKDKAFLEGICIDPFKG</sequence>
<evidence type="ECO:0000256" key="1">
    <source>
        <dbReference type="SAM" id="MobiDB-lite"/>
    </source>
</evidence>
<feature type="region of interest" description="Disordered" evidence="1">
    <location>
        <begin position="794"/>
        <end position="824"/>
    </location>
</feature>
<feature type="compositionally biased region" description="Basic and acidic residues" evidence="1">
    <location>
        <begin position="208"/>
        <end position="218"/>
    </location>
</feature>
<reference evidence="3" key="3">
    <citation type="submission" date="2025-09" db="UniProtKB">
        <authorList>
            <consortium name="Ensembl"/>
        </authorList>
    </citation>
    <scope>IDENTIFICATION</scope>
</reference>
<dbReference type="PROSITE" id="PS50280">
    <property type="entry name" value="SET"/>
    <property type="match status" value="1"/>
</dbReference>
<dbReference type="GeneTree" id="ENSGT00940000165604"/>
<dbReference type="Proteomes" id="UP000265040">
    <property type="component" value="Chromosome 11"/>
</dbReference>
<accession>A0AAQ6ISZ2</accession>
<feature type="region of interest" description="Disordered" evidence="1">
    <location>
        <begin position="161"/>
        <end position="242"/>
    </location>
</feature>
<gene>
    <name evidence="3" type="primary">TOP1MT</name>
</gene>
<dbReference type="PANTHER" id="PTHR33480:SF5">
    <property type="entry name" value="SI:DKEY-51D8.9"/>
    <property type="match status" value="1"/>
</dbReference>
<proteinExistence type="predicted"/>
<protein>
    <recommendedName>
        <fullName evidence="2">SET domain-containing protein</fullName>
    </recommendedName>
</protein>
<name>A0AAQ6ISZ2_ANATE</name>
<feature type="compositionally biased region" description="Acidic residues" evidence="1">
    <location>
        <begin position="189"/>
        <end position="198"/>
    </location>
</feature>
<feature type="compositionally biased region" description="Acidic residues" evidence="1">
    <location>
        <begin position="219"/>
        <end position="232"/>
    </location>
</feature>
<dbReference type="InterPro" id="IPR046341">
    <property type="entry name" value="SET_dom_sf"/>
</dbReference>
<reference evidence="3" key="2">
    <citation type="submission" date="2025-08" db="UniProtKB">
        <authorList>
            <consortium name="Ensembl"/>
        </authorList>
    </citation>
    <scope>IDENTIFICATION</scope>
</reference>
<feature type="domain" description="SET" evidence="2">
    <location>
        <begin position="25"/>
        <end position="145"/>
    </location>
</feature>
<dbReference type="Ensembl" id="ENSATET00000081279.1">
    <property type="protein sequence ID" value="ENSATEP00000078116.1"/>
    <property type="gene ID" value="ENSATEG00000033480.1"/>
</dbReference>
<dbReference type="PANTHER" id="PTHR33480">
    <property type="entry name" value="SET DOMAIN-CONTAINING PROTEIN-RELATED"/>
    <property type="match status" value="1"/>
</dbReference>